<dbReference type="GO" id="GO:0030203">
    <property type="term" value="P:glycosaminoglycan metabolic process"/>
    <property type="evidence" value="ECO:0007669"/>
    <property type="project" value="InterPro"/>
</dbReference>
<evidence type="ECO:0000256" key="4">
    <source>
        <dbReference type="ARBA" id="ARBA00022801"/>
    </source>
</evidence>
<dbReference type="GO" id="GO:0008449">
    <property type="term" value="F:N-acetylglucosamine-6-sulfatase activity"/>
    <property type="evidence" value="ECO:0007669"/>
    <property type="project" value="InterPro"/>
</dbReference>
<evidence type="ECO:0000256" key="3">
    <source>
        <dbReference type="ARBA" id="ARBA00022729"/>
    </source>
</evidence>
<organism evidence="9 10">
    <name type="scientific">Dinoponera quadriceps</name>
    <name type="common">South American ant</name>
    <dbReference type="NCBI Taxonomy" id="609295"/>
    <lineage>
        <taxon>Eukaryota</taxon>
        <taxon>Metazoa</taxon>
        <taxon>Ecdysozoa</taxon>
        <taxon>Arthropoda</taxon>
        <taxon>Hexapoda</taxon>
        <taxon>Insecta</taxon>
        <taxon>Pterygota</taxon>
        <taxon>Neoptera</taxon>
        <taxon>Endopterygota</taxon>
        <taxon>Hymenoptera</taxon>
        <taxon>Apocrita</taxon>
        <taxon>Aculeata</taxon>
        <taxon>Formicoidea</taxon>
        <taxon>Formicidae</taxon>
        <taxon>Ponerinae</taxon>
        <taxon>Ponerini</taxon>
        <taxon>Dinoponera</taxon>
    </lineage>
</organism>
<feature type="domain" description="Sulfatase N-terminal" evidence="8">
    <location>
        <begin position="21"/>
        <end position="357"/>
    </location>
</feature>
<reference evidence="10" key="1">
    <citation type="submission" date="2025-08" db="UniProtKB">
        <authorList>
            <consortium name="RefSeq"/>
        </authorList>
    </citation>
    <scope>IDENTIFICATION</scope>
</reference>
<comment type="similarity">
    <text evidence="2">Belongs to the sulfatase family.</text>
</comment>
<protein>
    <submittedName>
        <fullName evidence="10">N-acetylglucosamine-6-sulfatase-like isoform X1</fullName>
    </submittedName>
</protein>
<keyword evidence="4" id="KW-0378">Hydrolase</keyword>
<dbReference type="Gene3D" id="3.40.720.10">
    <property type="entry name" value="Alkaline Phosphatase, subunit A"/>
    <property type="match status" value="1"/>
</dbReference>
<dbReference type="InterPro" id="IPR024607">
    <property type="entry name" value="Sulfatase_CS"/>
</dbReference>
<sequence>MQPAVLFLVSSIYLLSVASENIVLIITDDQDLTLDGMTPMTQTQNLIGQHGATFTNCFVASPICCPNRASILTGRYQHNHLTVNNTIAGGCSSAEWQQSQEPATFAALLRKVAGYKTFYAGKYLNEYGNGKVGGAAHVPVGWDWWAGLLGNSKYYDYSLSINGTERTYGNGTSDYFTDVISNLALDFINAHTGDQVPFLMVLAPPAPHAPFTPADRYNNKYNSTKAKRTPNFNIPVHQDKHWLVRHGPAPLPESVLSKLDEIYRRRWETLLAVDELVKTVYTSLKKRNLLHETYFVYTSDNGYHIGQFSMPMDKRQPYETDIRVPLLISGPGIVPATISAPVSSVDIFATLLDIAGVEYPSDGITLFKKHDNLPEDRTLLIEYRGERSKQRPSSGCPSDNDLNVTLCMKDMMCKCQDAANNTFSCIRRISPDFNNIFCVFEDNQKFIEAYDLNVDEYQLTNIGYTMKKGPRHKYRQRLARMTACQGVSCILAVFPKARTDYPATRSDYPRANRTTNGGSNGSRLLLELLLVFIFIPLAISTRPLL</sequence>
<name>A0A6P3Y1F8_DINQU</name>
<evidence type="ECO:0000256" key="5">
    <source>
        <dbReference type="ARBA" id="ARBA00023180"/>
    </source>
</evidence>
<dbReference type="PROSITE" id="PS00149">
    <property type="entry name" value="SULFATASE_2"/>
    <property type="match status" value="1"/>
</dbReference>
<dbReference type="GeneID" id="106749555"/>
<dbReference type="SUPFAM" id="SSF53649">
    <property type="entry name" value="Alkaline phosphatase-like"/>
    <property type="match status" value="1"/>
</dbReference>
<feature type="signal peptide" evidence="7">
    <location>
        <begin position="1"/>
        <end position="19"/>
    </location>
</feature>
<evidence type="ECO:0000256" key="1">
    <source>
        <dbReference type="ARBA" id="ARBA00001913"/>
    </source>
</evidence>
<keyword evidence="5" id="KW-0325">Glycoprotein</keyword>
<dbReference type="PANTHER" id="PTHR43108">
    <property type="entry name" value="N-ACETYLGLUCOSAMINE-6-SULFATASE FAMILY MEMBER"/>
    <property type="match status" value="1"/>
</dbReference>
<evidence type="ECO:0000256" key="6">
    <source>
        <dbReference type="PIRSR" id="PIRSR036666-50"/>
    </source>
</evidence>
<comment type="cofactor">
    <cofactor evidence="1">
        <name>Ca(2+)</name>
        <dbReference type="ChEBI" id="CHEBI:29108"/>
    </cofactor>
</comment>
<dbReference type="PANTHER" id="PTHR43108:SF8">
    <property type="entry name" value="SD21168P"/>
    <property type="match status" value="1"/>
</dbReference>
<evidence type="ECO:0000313" key="10">
    <source>
        <dbReference type="RefSeq" id="XP_014484640.1"/>
    </source>
</evidence>
<feature type="chain" id="PRO_5028086130" evidence="7">
    <location>
        <begin position="20"/>
        <end position="545"/>
    </location>
</feature>
<feature type="modified residue" description="3-oxoalanine (Cys)" evidence="6">
    <location>
        <position position="64"/>
    </location>
</feature>
<dbReference type="GO" id="GO:0005539">
    <property type="term" value="F:glycosaminoglycan binding"/>
    <property type="evidence" value="ECO:0007669"/>
    <property type="project" value="TreeGrafter"/>
</dbReference>
<dbReference type="KEGG" id="dqu:106749555"/>
<comment type="PTM">
    <text evidence="6">The conversion to 3-oxoalanine (also known as C-formylglycine, FGly), of a serine or cysteine residue in prokaryotes and of a cysteine residue in eukaryotes, is critical for catalytic activity.</text>
</comment>
<dbReference type="InterPro" id="IPR000917">
    <property type="entry name" value="Sulfatase_N"/>
</dbReference>
<dbReference type="CDD" id="cd16147">
    <property type="entry name" value="G6S"/>
    <property type="match status" value="1"/>
</dbReference>
<keyword evidence="3 7" id="KW-0732">Signal</keyword>
<evidence type="ECO:0000313" key="9">
    <source>
        <dbReference type="Proteomes" id="UP000515204"/>
    </source>
</evidence>
<evidence type="ECO:0000256" key="2">
    <source>
        <dbReference type="ARBA" id="ARBA00008779"/>
    </source>
</evidence>
<dbReference type="InterPro" id="IPR012251">
    <property type="entry name" value="GlcNAc_6-SO4ase"/>
</dbReference>
<evidence type="ECO:0000256" key="7">
    <source>
        <dbReference type="SAM" id="SignalP"/>
    </source>
</evidence>
<dbReference type="PIRSF" id="PIRSF036666">
    <property type="entry name" value="G6S"/>
    <property type="match status" value="1"/>
</dbReference>
<proteinExistence type="inferred from homology"/>
<accession>A0A6P3Y1F8</accession>
<dbReference type="InterPro" id="IPR017850">
    <property type="entry name" value="Alkaline_phosphatase_core_sf"/>
</dbReference>
<dbReference type="AlphaFoldDB" id="A0A6P3Y1F8"/>
<dbReference type="Proteomes" id="UP000515204">
    <property type="component" value="Unplaced"/>
</dbReference>
<dbReference type="Pfam" id="PF00884">
    <property type="entry name" value="Sulfatase"/>
    <property type="match status" value="1"/>
</dbReference>
<dbReference type="OrthoDB" id="96314at2759"/>
<dbReference type="RefSeq" id="XP_014484640.1">
    <property type="nucleotide sequence ID" value="XM_014629154.1"/>
</dbReference>
<gene>
    <name evidence="10" type="primary">LOC106749555</name>
</gene>
<keyword evidence="9" id="KW-1185">Reference proteome</keyword>
<evidence type="ECO:0000259" key="8">
    <source>
        <dbReference type="Pfam" id="PF00884"/>
    </source>
</evidence>